<keyword evidence="2" id="KW-0946">Virion</keyword>
<gene>
    <name evidence="2" type="primary">CR936442.1</name>
</gene>
<feature type="non-terminal residue" evidence="2">
    <location>
        <position position="1"/>
    </location>
</feature>
<accession>A0A1A8DNZ7</accession>
<keyword evidence="1" id="KW-0812">Transmembrane</keyword>
<dbReference type="Gene3D" id="1.10.287.210">
    <property type="match status" value="1"/>
</dbReference>
<feature type="transmembrane region" description="Helical" evidence="1">
    <location>
        <begin position="628"/>
        <end position="654"/>
    </location>
</feature>
<dbReference type="EMBL" id="HAEA01006803">
    <property type="protein sequence ID" value="SBQ35283.1"/>
    <property type="molecule type" value="Transcribed_RNA"/>
</dbReference>
<sequence length="708" mass="77379">TLARNMSWPFSSPLTCGQRCGVALIIAVLAGIPLLIDYLCTEPPPIRGPDPSNMTFVSPLPVKTRSSPAHLIARASLRLKKRSPSISPCTPSAERMITLCVPSNRSWVIEIDFASFPNTPVSPEQKMAGSANLAVHLSSAVWYLTLGGWPDWSWTNLVTETDQDWTSYSKGEALKWRVQKKLVMRKKPDGTGLIFSLKNIILTSCQLFTLAPWTDRTALYWQVELCTSGVTTPVSAVKDDSPTFRGSPVVYTNGGGKGRIRIKEAAAISQDDLFHMLTGVSGSTNNWLLLMEQAANRTPSDCIACMSARPMPNVVPAYVNSTCLLHLTNGTKSDSCAFLDKIFTETPKAISNKPPFFSKRVAPGNFTCVNLTGTNSNLGQINSSWCTDIVHSHGVFSPTPRADLWWWCGQNTLRDGFPPNSSGLCALVTLILPVSLIPVDSSPVENHYLSRLKRPKRSIFTKHTIVPGVYDPTYIDAIGVPRGVPDEYKLVDQVAAGFENIPIISAIFPVTPNKNVDRINYIHFNVQLLANFTRDGLEAVHAQLSATSLMAFQNRIAVDMLLAEKGGVCGMFGDQCCTFIPNNTAADGSLTKAIAGLRTLTDKMKDHSGVDTTMWDSMFDVFGKYKTLVWSILLSIAVFTAILTTCGCCCIPCIRALIQRLITTAITPEPNDVTLQMPLLRTQHLDQGDSLSLPDSIVVDSDDDDCDP</sequence>
<evidence type="ECO:0000256" key="1">
    <source>
        <dbReference type="SAM" id="Phobius"/>
    </source>
</evidence>
<dbReference type="CDD" id="cd09951">
    <property type="entry name" value="HERV-Rb-like_HR1-HR2"/>
    <property type="match status" value="1"/>
</dbReference>
<dbReference type="AlphaFoldDB" id="A0A1A8DNZ7"/>
<protein>
    <submittedName>
        <fullName evidence="2">Novel protein similar to envelope protein (Env), Uncharacterized protein</fullName>
    </submittedName>
</protein>
<evidence type="ECO:0000313" key="2">
    <source>
        <dbReference type="EMBL" id="SBQ35283.1"/>
    </source>
</evidence>
<reference evidence="2" key="1">
    <citation type="submission" date="2016-05" db="EMBL/GenBank/DDBJ databases">
        <authorList>
            <person name="Lavstsen T."/>
            <person name="Jespersen J.S."/>
        </authorList>
    </citation>
    <scope>NUCLEOTIDE SEQUENCE</scope>
    <source>
        <tissue evidence="2">Brain</tissue>
    </source>
</reference>
<reference evidence="2" key="2">
    <citation type="submission" date="2016-06" db="EMBL/GenBank/DDBJ databases">
        <title>The genome of a short-lived fish provides insights into sex chromosome evolution and the genetic control of aging.</title>
        <authorList>
            <person name="Reichwald K."/>
            <person name="Felder M."/>
            <person name="Petzold A."/>
            <person name="Koch P."/>
            <person name="Groth M."/>
            <person name="Platzer M."/>
        </authorList>
    </citation>
    <scope>NUCLEOTIDE SEQUENCE</scope>
    <source>
        <tissue evidence="2">Brain</tissue>
    </source>
</reference>
<keyword evidence="1" id="KW-1133">Transmembrane helix</keyword>
<keyword evidence="1" id="KW-0472">Membrane</keyword>
<dbReference type="InterPro" id="IPR018154">
    <property type="entry name" value="TLV/ENV_coat_polyprotein"/>
</dbReference>
<dbReference type="PANTHER" id="PTHR10424:SF80">
    <property type="entry name" value="ENVELOPE GLYCOPROTEIN"/>
    <property type="match status" value="1"/>
</dbReference>
<organism evidence="2">
    <name type="scientific">Nothobranchius kadleci</name>
    <name type="common">African annual killifish</name>
    <dbReference type="NCBI Taxonomy" id="1051664"/>
    <lineage>
        <taxon>Eukaryota</taxon>
        <taxon>Metazoa</taxon>
        <taxon>Chordata</taxon>
        <taxon>Craniata</taxon>
        <taxon>Vertebrata</taxon>
        <taxon>Euteleostomi</taxon>
        <taxon>Actinopterygii</taxon>
        <taxon>Neopterygii</taxon>
        <taxon>Teleostei</taxon>
        <taxon>Neoteleostei</taxon>
        <taxon>Acanthomorphata</taxon>
        <taxon>Ovalentaria</taxon>
        <taxon>Atherinomorphae</taxon>
        <taxon>Cyprinodontiformes</taxon>
        <taxon>Nothobranchiidae</taxon>
        <taxon>Nothobranchius</taxon>
    </lineage>
</organism>
<name>A0A1A8DNZ7_NOTKA</name>
<keyword evidence="2" id="KW-0261">Viral envelope protein</keyword>
<dbReference type="PANTHER" id="PTHR10424">
    <property type="entry name" value="VIRAL ENVELOPE PROTEIN"/>
    <property type="match status" value="1"/>
</dbReference>
<proteinExistence type="predicted"/>
<feature type="transmembrane region" description="Helical" evidence="1">
    <location>
        <begin position="21"/>
        <end position="39"/>
    </location>
</feature>
<dbReference type="SUPFAM" id="SSF58069">
    <property type="entry name" value="Virus ectodomain"/>
    <property type="match status" value="1"/>
</dbReference>